<feature type="transmembrane region" description="Helical" evidence="1">
    <location>
        <begin position="6"/>
        <end position="24"/>
    </location>
</feature>
<feature type="transmembrane region" description="Helical" evidence="1">
    <location>
        <begin position="444"/>
        <end position="461"/>
    </location>
</feature>
<feature type="transmembrane region" description="Helical" evidence="1">
    <location>
        <begin position="188"/>
        <end position="207"/>
    </location>
</feature>
<dbReference type="RefSeq" id="WP_087679013.1">
    <property type="nucleotide sequence ID" value="NZ_FUWV01000010.1"/>
</dbReference>
<evidence type="ECO:0000313" key="2">
    <source>
        <dbReference type="EMBL" id="SJZ76328.1"/>
    </source>
</evidence>
<feature type="transmembrane region" description="Helical" evidence="1">
    <location>
        <begin position="240"/>
        <end position="259"/>
    </location>
</feature>
<feature type="transmembrane region" description="Helical" evidence="1">
    <location>
        <begin position="298"/>
        <end position="321"/>
    </location>
</feature>
<keyword evidence="1" id="KW-0812">Transmembrane</keyword>
<gene>
    <name evidence="2" type="ORF">SAMN02745973_01614</name>
</gene>
<protein>
    <recommendedName>
        <fullName evidence="4">Transporter</fullName>
    </recommendedName>
</protein>
<feature type="transmembrane region" description="Helical" evidence="1">
    <location>
        <begin position="127"/>
        <end position="152"/>
    </location>
</feature>
<name>A0A1T4NBW8_9FIRM</name>
<keyword evidence="3" id="KW-1185">Reference proteome</keyword>
<proteinExistence type="predicted"/>
<dbReference type="Proteomes" id="UP000196365">
    <property type="component" value="Unassembled WGS sequence"/>
</dbReference>
<dbReference type="AlphaFoldDB" id="A0A1T4NBW8"/>
<feature type="transmembrane region" description="Helical" evidence="1">
    <location>
        <begin position="411"/>
        <end position="432"/>
    </location>
</feature>
<evidence type="ECO:0000256" key="1">
    <source>
        <dbReference type="SAM" id="Phobius"/>
    </source>
</evidence>
<accession>A0A1T4NBW8</accession>
<feature type="transmembrane region" description="Helical" evidence="1">
    <location>
        <begin position="103"/>
        <end position="121"/>
    </location>
</feature>
<reference evidence="2 3" key="1">
    <citation type="submission" date="2017-02" db="EMBL/GenBank/DDBJ databases">
        <authorList>
            <person name="Peterson S.W."/>
        </authorList>
    </citation>
    <scope>NUCLEOTIDE SEQUENCE [LARGE SCALE GENOMIC DNA]</scope>
    <source>
        <strain evidence="2 3">DSM 15102</strain>
    </source>
</reference>
<keyword evidence="1" id="KW-1133">Transmembrane helix</keyword>
<dbReference type="EMBL" id="FUWV01000010">
    <property type="protein sequence ID" value="SJZ76328.1"/>
    <property type="molecule type" value="Genomic_DNA"/>
</dbReference>
<evidence type="ECO:0000313" key="3">
    <source>
        <dbReference type="Proteomes" id="UP000196365"/>
    </source>
</evidence>
<feature type="transmembrane region" description="Helical" evidence="1">
    <location>
        <begin position="58"/>
        <end position="82"/>
    </location>
</feature>
<feature type="transmembrane region" description="Helical" evidence="1">
    <location>
        <begin position="29"/>
        <end position="52"/>
    </location>
</feature>
<evidence type="ECO:0008006" key="4">
    <source>
        <dbReference type="Google" id="ProtNLM"/>
    </source>
</evidence>
<organism evidence="2 3">
    <name type="scientific">Garciella nitratireducens DSM 15102</name>
    <dbReference type="NCBI Taxonomy" id="1121911"/>
    <lineage>
        <taxon>Bacteria</taxon>
        <taxon>Bacillati</taxon>
        <taxon>Bacillota</taxon>
        <taxon>Clostridia</taxon>
        <taxon>Eubacteriales</taxon>
        <taxon>Eubacteriaceae</taxon>
        <taxon>Garciella</taxon>
    </lineage>
</organism>
<dbReference type="OrthoDB" id="8641791at2"/>
<feature type="transmembrane region" description="Helical" evidence="1">
    <location>
        <begin position="265"/>
        <end position="286"/>
    </location>
</feature>
<keyword evidence="1" id="KW-0472">Membrane</keyword>
<sequence length="462" mass="48844">MSEITAIHWVYLIMILVILITMILRKDTIIPCIVGIFLIGWVGTGSFISGIGGIFDSFVVAGVELLDIIFVISIIVAMSKMLEDIGANIIMVAPAAKIIKSPNIAFWVSGIIMLLISWFFWPSPATPLVGAVLLPIALKAGLPAIGFAVAINLFGHGIALSSDYIIQGAPAITAAAAGIEVTDVMQKGIPLVITMSVVSIGAAFILLKKDMASGKISVSEHNSSWEEQSQIKEIGRVAKCAAVSVPIVFLLDIIGMFVFELTGGKATALIGGTATSVMIIFTMLEYKKKSLDKIVEYIREGFVFGITIFGPIIPIAAFFYMGEISPIQSVFGENILPVHSQGILSDMGLFLARSVPLNKPIAIITETIVGVITGLDGSGFSGMALAGSVARVFGTAIQGSVEVLAALGQIAAIWVGGGTIIPWSIIPVAAICNIDVMDLARRNFKPVMIGLITTTIVAMFFI</sequence>